<dbReference type="Proteomes" id="UP001055105">
    <property type="component" value="Unassembled WGS sequence"/>
</dbReference>
<comment type="caution">
    <text evidence="4">The sequence shown here is derived from an EMBL/GenBank/DDBJ whole genome shotgun (WGS) entry which is preliminary data.</text>
</comment>
<dbReference type="Gene3D" id="2.60.120.1440">
    <property type="match status" value="1"/>
</dbReference>
<sequence length="300" mass="34393">MTDSKHTNDNNSLFTRIQVKSPCADERYSAGNSFARLMTRIHADAVNKARPERNYTKAYRIWLAAASLMIVFLTSGWLATALRPAPEMLIRNNAWEKVENLTLADGTQLTLNRGAQLIYPEKFAGRTREIFLSGEAYFDVAHDKKHPFIVRAGDLKIKVLGTKFNIEAYPDSETITTTLLEGSVEVESRLSRECIRMVPSQQLSYDIQSGEMKLSTISDSKEPVRWKDNVWVLHQTPFTQVCHRLEQMFNVKIVIMNDKFIGKKFTGEFRFGDSLESILEVIRITTPFTYEREEDTIILK</sequence>
<proteinExistence type="predicted"/>
<feature type="transmembrane region" description="Helical" evidence="1">
    <location>
        <begin position="61"/>
        <end position="82"/>
    </location>
</feature>
<dbReference type="PANTHER" id="PTHR30273">
    <property type="entry name" value="PERIPLASMIC SIGNAL SENSOR AND SIGMA FACTOR ACTIVATOR FECR-RELATED"/>
    <property type="match status" value="1"/>
</dbReference>
<evidence type="ECO:0000313" key="4">
    <source>
        <dbReference type="EMBL" id="GKI18893.1"/>
    </source>
</evidence>
<gene>
    <name evidence="4" type="ORF">CE91St16_18010</name>
    <name evidence="5" type="ORF">RVH17_17060</name>
</gene>
<feature type="domain" description="FecR protein" evidence="2">
    <location>
        <begin position="100"/>
        <end position="185"/>
    </location>
</feature>
<protein>
    <submittedName>
        <fullName evidence="4">Anti-sigma factor</fullName>
    </submittedName>
    <submittedName>
        <fullName evidence="5">FecR domain-containing protein</fullName>
    </submittedName>
</protein>
<dbReference type="InterPro" id="IPR032508">
    <property type="entry name" value="FecR_C"/>
</dbReference>
<accession>A0AA37P3Y8</accession>
<dbReference type="Proteomes" id="UP001181347">
    <property type="component" value="Unassembled WGS sequence"/>
</dbReference>
<reference evidence="5" key="2">
    <citation type="submission" date="2023-10" db="EMBL/GenBank/DDBJ databases">
        <title>Genome Sequence of the Bacteria from From Gut Wall in Crohn's Disease.</title>
        <authorList>
            <person name="Rodriguez-Palacios A."/>
        </authorList>
    </citation>
    <scope>NUCLEOTIDE SEQUENCE</scope>
    <source>
        <strain evidence="5">CavFT-hAR58</strain>
    </source>
</reference>
<evidence type="ECO:0000259" key="2">
    <source>
        <dbReference type="Pfam" id="PF04773"/>
    </source>
</evidence>
<feature type="domain" description="Protein FecR C-terminal" evidence="3">
    <location>
        <begin position="232"/>
        <end position="299"/>
    </location>
</feature>
<organism evidence="4 6">
    <name type="scientific">Alistipes finegoldii</name>
    <dbReference type="NCBI Taxonomy" id="214856"/>
    <lineage>
        <taxon>Bacteria</taxon>
        <taxon>Pseudomonadati</taxon>
        <taxon>Bacteroidota</taxon>
        <taxon>Bacteroidia</taxon>
        <taxon>Bacteroidales</taxon>
        <taxon>Rikenellaceae</taxon>
        <taxon>Alistipes</taxon>
    </lineage>
</organism>
<dbReference type="InterPro" id="IPR006860">
    <property type="entry name" value="FecR"/>
</dbReference>
<dbReference type="Gene3D" id="3.55.50.30">
    <property type="match status" value="1"/>
</dbReference>
<dbReference type="RefSeq" id="WP_009597280.1">
    <property type="nucleotide sequence ID" value="NZ_AP025581.1"/>
</dbReference>
<name>A0AA37P3Y8_9BACT</name>
<evidence type="ECO:0000313" key="5">
    <source>
        <dbReference type="EMBL" id="MDU0261793.1"/>
    </source>
</evidence>
<dbReference type="Pfam" id="PF16344">
    <property type="entry name" value="FecR_C"/>
    <property type="match status" value="1"/>
</dbReference>
<dbReference type="EMBL" id="BQOL01000001">
    <property type="protein sequence ID" value="GKI18893.1"/>
    <property type="molecule type" value="Genomic_DNA"/>
</dbReference>
<dbReference type="PANTHER" id="PTHR30273:SF2">
    <property type="entry name" value="PROTEIN FECR"/>
    <property type="match status" value="1"/>
</dbReference>
<dbReference type="InterPro" id="IPR012373">
    <property type="entry name" value="Ferrdict_sens_TM"/>
</dbReference>
<dbReference type="PIRSF" id="PIRSF018266">
    <property type="entry name" value="FecR"/>
    <property type="match status" value="1"/>
</dbReference>
<keyword evidence="1" id="KW-0812">Transmembrane</keyword>
<evidence type="ECO:0000256" key="1">
    <source>
        <dbReference type="SAM" id="Phobius"/>
    </source>
</evidence>
<evidence type="ECO:0000313" key="6">
    <source>
        <dbReference type="Proteomes" id="UP001055105"/>
    </source>
</evidence>
<dbReference type="GO" id="GO:0016989">
    <property type="term" value="F:sigma factor antagonist activity"/>
    <property type="evidence" value="ECO:0007669"/>
    <property type="project" value="TreeGrafter"/>
</dbReference>
<evidence type="ECO:0000259" key="3">
    <source>
        <dbReference type="Pfam" id="PF16344"/>
    </source>
</evidence>
<dbReference type="FunFam" id="2.60.120.1440:FF:000001">
    <property type="entry name" value="Putative anti-sigma factor"/>
    <property type="match status" value="1"/>
</dbReference>
<dbReference type="AlphaFoldDB" id="A0AA37P3Y8"/>
<reference evidence="4" key="1">
    <citation type="submission" date="2022-01" db="EMBL/GenBank/DDBJ databases">
        <title>Novel bile acid biosynthetic pathways are enriched in the microbiome of centenarians.</title>
        <authorList>
            <person name="Sato Y."/>
            <person name="Atarashi K."/>
            <person name="Plichta R.D."/>
            <person name="Arai Y."/>
            <person name="Sasajima S."/>
            <person name="Kearney M.S."/>
            <person name="Suda W."/>
            <person name="Takeshita K."/>
            <person name="Sasaki T."/>
            <person name="Okamoto S."/>
            <person name="Skelly N.A."/>
            <person name="Okamura Y."/>
            <person name="Vlamakis H."/>
            <person name="Li Y."/>
            <person name="Tanoue T."/>
            <person name="Takei H."/>
            <person name="Nittono H."/>
            <person name="Narushima S."/>
            <person name="Irie J."/>
            <person name="Itoh H."/>
            <person name="Moriya K."/>
            <person name="Sugiura Y."/>
            <person name="Suematsu M."/>
            <person name="Moritoki N."/>
            <person name="Shibata S."/>
            <person name="Littman R.D."/>
            <person name="Fischbach A.M."/>
            <person name="Uwamino Y."/>
            <person name="Inoue T."/>
            <person name="Honda A."/>
            <person name="Hattori M."/>
            <person name="Murai T."/>
            <person name="Xavier J.R."/>
            <person name="Hirose N."/>
            <person name="Honda K."/>
        </authorList>
    </citation>
    <scope>NUCLEOTIDE SEQUENCE</scope>
    <source>
        <strain evidence="4">CE91-St16</strain>
    </source>
</reference>
<keyword evidence="1" id="KW-1133">Transmembrane helix</keyword>
<keyword evidence="1" id="KW-0472">Membrane</keyword>
<dbReference type="Pfam" id="PF04773">
    <property type="entry name" value="FecR"/>
    <property type="match status" value="1"/>
</dbReference>
<dbReference type="EMBL" id="JAWDES010000006">
    <property type="protein sequence ID" value="MDU0261793.1"/>
    <property type="molecule type" value="Genomic_DNA"/>
</dbReference>